<dbReference type="EMBL" id="RZGZ01000002">
    <property type="protein sequence ID" value="RUR01432.1"/>
    <property type="molecule type" value="Genomic_DNA"/>
</dbReference>
<name>A0A3S0VGP3_9MICO</name>
<keyword evidence="3" id="KW-1185">Reference proteome</keyword>
<keyword evidence="1" id="KW-0812">Transmembrane</keyword>
<evidence type="ECO:0000313" key="2">
    <source>
        <dbReference type="EMBL" id="RUR01432.1"/>
    </source>
</evidence>
<accession>A0A3S0VGP3</accession>
<dbReference type="AlphaFoldDB" id="A0A3S0VGP3"/>
<gene>
    <name evidence="2" type="ORF">ELQ94_08010</name>
</gene>
<proteinExistence type="predicted"/>
<feature type="transmembrane region" description="Helical" evidence="1">
    <location>
        <begin position="40"/>
        <end position="61"/>
    </location>
</feature>
<evidence type="ECO:0000313" key="3">
    <source>
        <dbReference type="Proteomes" id="UP000274909"/>
    </source>
</evidence>
<reference evidence="2 3" key="1">
    <citation type="submission" date="2018-12" db="EMBL/GenBank/DDBJ databases">
        <authorList>
            <person name="Li F."/>
        </authorList>
    </citation>
    <scope>NUCLEOTIDE SEQUENCE [LARGE SCALE GENOMIC DNA]</scope>
    <source>
        <strain evidence="2 3">EGI 6500705</strain>
    </source>
</reference>
<sequence>MFALVVSVASIPLFVAVTNVVYDLYQSILRDDGPMMNHQALVIAALLGCTSAALAIGTALVDRSGRPIVPTWGPGFGLALLGVASYLLLMLTWWSWGGSPEYTPRQNLARDAVDALPWIAMGSYVGALSFGLVARRFATRSRRLPLPLWGLVFLTPAVTAVSVVVLASERLS</sequence>
<feature type="transmembrane region" description="Helical" evidence="1">
    <location>
        <begin position="146"/>
        <end position="167"/>
    </location>
</feature>
<feature type="transmembrane region" description="Helical" evidence="1">
    <location>
        <begin position="116"/>
        <end position="134"/>
    </location>
</feature>
<keyword evidence="1" id="KW-1133">Transmembrane helix</keyword>
<dbReference type="Proteomes" id="UP000274909">
    <property type="component" value="Unassembled WGS sequence"/>
</dbReference>
<feature type="transmembrane region" description="Helical" evidence="1">
    <location>
        <begin position="73"/>
        <end position="96"/>
    </location>
</feature>
<evidence type="ECO:0000256" key="1">
    <source>
        <dbReference type="SAM" id="Phobius"/>
    </source>
</evidence>
<dbReference type="OrthoDB" id="9982922at2"/>
<protein>
    <submittedName>
        <fullName evidence="2">Uncharacterized protein</fullName>
    </submittedName>
</protein>
<organism evidence="2 3">
    <name type="scientific">Labedella endophytica</name>
    <dbReference type="NCBI Taxonomy" id="1523160"/>
    <lineage>
        <taxon>Bacteria</taxon>
        <taxon>Bacillati</taxon>
        <taxon>Actinomycetota</taxon>
        <taxon>Actinomycetes</taxon>
        <taxon>Micrococcales</taxon>
        <taxon>Microbacteriaceae</taxon>
        <taxon>Labedella</taxon>
    </lineage>
</organism>
<keyword evidence="1" id="KW-0472">Membrane</keyword>
<comment type="caution">
    <text evidence="2">The sequence shown here is derived from an EMBL/GenBank/DDBJ whole genome shotgun (WGS) entry which is preliminary data.</text>
</comment>